<gene>
    <name evidence="1" type="ORF">C5L14_16710</name>
</gene>
<dbReference type="Proteomes" id="UP000237682">
    <property type="component" value="Unassembled WGS sequence"/>
</dbReference>
<dbReference type="AlphaFoldDB" id="A0A2S9QC51"/>
<dbReference type="EMBL" id="PUEJ01000005">
    <property type="protein sequence ID" value="PRH86927.1"/>
    <property type="molecule type" value="Genomic_DNA"/>
</dbReference>
<dbReference type="RefSeq" id="WP_105863149.1">
    <property type="nucleotide sequence ID" value="NZ_PUEJ01000005.1"/>
</dbReference>
<name>A0A2S9QC51_9HYPH</name>
<protein>
    <submittedName>
        <fullName evidence="1">Uncharacterized protein</fullName>
    </submittedName>
</protein>
<evidence type="ECO:0000313" key="1">
    <source>
        <dbReference type="EMBL" id="PRH86927.1"/>
    </source>
</evidence>
<evidence type="ECO:0000313" key="2">
    <source>
        <dbReference type="Proteomes" id="UP000237682"/>
    </source>
</evidence>
<dbReference type="OrthoDB" id="8476670at2"/>
<comment type="caution">
    <text evidence="1">The sequence shown here is derived from an EMBL/GenBank/DDBJ whole genome shotgun (WGS) entry which is preliminary data.</text>
</comment>
<organism evidence="1 2">
    <name type="scientific">Labrys okinawensis</name>
    <dbReference type="NCBI Taxonomy" id="346911"/>
    <lineage>
        <taxon>Bacteria</taxon>
        <taxon>Pseudomonadati</taxon>
        <taxon>Pseudomonadota</taxon>
        <taxon>Alphaproteobacteria</taxon>
        <taxon>Hyphomicrobiales</taxon>
        <taxon>Xanthobacteraceae</taxon>
        <taxon>Labrys</taxon>
    </lineage>
</organism>
<sequence>MKILNVISETFRAKKAPDSAKLAELLTQTEVETAAARTRLADLEAKRSEMALASESERLAYRSDLTSTRDDIADGDAAIEALRTRHAAAVEAEAEDGRKQVYKAAKAEADKLPGLIDEYAKAAQAVLLAVAKIADIDRVVRAANSDLPAGAAPIADSGRLRSVPAAPREIVKEKTVDLWVREGRREPASEIVQAKVREESNGRGYHRPEHSPVPEYYAKQWFTRREYREARAVIRATGFDSVVLPDAYAPKPANDRPVLVEHVPYREAA</sequence>
<proteinExistence type="predicted"/>
<keyword evidence="2" id="KW-1185">Reference proteome</keyword>
<accession>A0A2S9QC51</accession>
<reference evidence="1 2" key="1">
    <citation type="submission" date="2018-02" db="EMBL/GenBank/DDBJ databases">
        <title>Whole genome sequencing of endophytic bacterium.</title>
        <authorList>
            <person name="Eedara R."/>
            <person name="Podile A.R."/>
        </authorList>
    </citation>
    <scope>NUCLEOTIDE SEQUENCE [LARGE SCALE GENOMIC DNA]</scope>
    <source>
        <strain evidence="1 2">RP1T</strain>
    </source>
</reference>